<keyword evidence="6 9" id="KW-0648">Protein biosynthesis</keyword>
<evidence type="ECO:0000256" key="7">
    <source>
        <dbReference type="ARBA" id="ARBA00023146"/>
    </source>
</evidence>
<dbReference type="SUPFAM" id="SSF55681">
    <property type="entry name" value="Class II aaRS and biotin synthetases"/>
    <property type="match status" value="1"/>
</dbReference>
<evidence type="ECO:0000256" key="6">
    <source>
        <dbReference type="ARBA" id="ARBA00022917"/>
    </source>
</evidence>
<dbReference type="InterPro" id="IPR036621">
    <property type="entry name" value="Anticodon-bd_dom_sf"/>
</dbReference>
<dbReference type="InterPro" id="IPR041715">
    <property type="entry name" value="HisRS-like_core"/>
</dbReference>
<dbReference type="Pfam" id="PF13393">
    <property type="entry name" value="tRNA-synt_His"/>
    <property type="match status" value="1"/>
</dbReference>
<dbReference type="AlphaFoldDB" id="A0A0X8FCQ2"/>
<feature type="binding site" evidence="10">
    <location>
        <position position="127"/>
    </location>
    <ligand>
        <name>L-histidine</name>
        <dbReference type="ChEBI" id="CHEBI:57595"/>
    </ligand>
</feature>
<dbReference type="InterPro" id="IPR004154">
    <property type="entry name" value="Anticodon-bd"/>
</dbReference>
<reference evidence="13" key="2">
    <citation type="submission" date="2016-01" db="EMBL/GenBank/DDBJ databases">
        <title>Six Aerococcus type strain genome sequencing and assembly using PacBio and Illumina Hiseq.</title>
        <authorList>
            <person name="Carkaci D."/>
            <person name="Dargis R."/>
            <person name="Nielsen X.C."/>
            <person name="Skovgaard O."/>
            <person name="Fuursted K."/>
            <person name="Christensen J.J."/>
        </authorList>
    </citation>
    <scope>NUCLEOTIDE SEQUENCE [LARGE SCALE GENOMIC DNA]</scope>
    <source>
        <strain evidence="13">CCUG43001</strain>
    </source>
</reference>
<evidence type="ECO:0000256" key="8">
    <source>
        <dbReference type="ARBA" id="ARBA00047639"/>
    </source>
</evidence>
<dbReference type="GO" id="GO:0140096">
    <property type="term" value="F:catalytic activity, acting on a protein"/>
    <property type="evidence" value="ECO:0007669"/>
    <property type="project" value="UniProtKB-ARBA"/>
</dbReference>
<evidence type="ECO:0000313" key="12">
    <source>
        <dbReference type="EMBL" id="AMB94845.1"/>
    </source>
</evidence>
<name>A0A0X8FCQ2_9LACT</name>
<dbReference type="InterPro" id="IPR004516">
    <property type="entry name" value="HisRS/HisZ"/>
</dbReference>
<evidence type="ECO:0000256" key="3">
    <source>
        <dbReference type="ARBA" id="ARBA00022598"/>
    </source>
</evidence>
<reference evidence="12 13" key="1">
    <citation type="journal article" date="2016" name="Genome Announc.">
        <title>Complete Genome Sequences of Aerococcus christensenii CCUG 28831T, Aerococcus sanguinicola CCUG 43001T, Aerococcus urinae CCUG 36881T, Aerococcus urinaeequi CCUG 28094T, Aerococcus urinaehominis CCUG 42038 BT, and Aerococcus viridans CCUG 4311T.</title>
        <authorList>
            <person name="Carkaci D."/>
            <person name="Dargis R."/>
            <person name="Nielsen X.C."/>
            <person name="Skovgaard O."/>
            <person name="Fuursted K."/>
            <person name="Christensen J.J."/>
        </authorList>
    </citation>
    <scope>NUCLEOTIDE SEQUENCE [LARGE SCALE GENOMIC DNA]</scope>
    <source>
        <strain evidence="12 13">CCUG43001</strain>
    </source>
</reference>
<dbReference type="CDD" id="cd00773">
    <property type="entry name" value="HisRS-like_core"/>
    <property type="match status" value="1"/>
</dbReference>
<dbReference type="EMBL" id="CP014160">
    <property type="protein sequence ID" value="AMB94845.1"/>
    <property type="molecule type" value="Genomic_DNA"/>
</dbReference>
<evidence type="ECO:0000256" key="5">
    <source>
        <dbReference type="ARBA" id="ARBA00022840"/>
    </source>
</evidence>
<dbReference type="Gene3D" id="3.30.930.10">
    <property type="entry name" value="Bira Bifunctional Protein, Domain 2"/>
    <property type="match status" value="1"/>
</dbReference>
<dbReference type="InterPro" id="IPR006195">
    <property type="entry name" value="aa-tRNA-synth_II"/>
</dbReference>
<keyword evidence="2 9" id="KW-0963">Cytoplasm</keyword>
<dbReference type="Proteomes" id="UP000069912">
    <property type="component" value="Chromosome"/>
</dbReference>
<evidence type="ECO:0000256" key="10">
    <source>
        <dbReference type="PIRSR" id="PIRSR001549-1"/>
    </source>
</evidence>
<dbReference type="SUPFAM" id="SSF52954">
    <property type="entry name" value="Class II aaRS ABD-related"/>
    <property type="match status" value="1"/>
</dbReference>
<evidence type="ECO:0000256" key="4">
    <source>
        <dbReference type="ARBA" id="ARBA00022741"/>
    </source>
</evidence>
<comment type="similarity">
    <text evidence="1 9">Belongs to the class-II aminoacyl-tRNA synthetase family.</text>
</comment>
<dbReference type="InterPro" id="IPR045864">
    <property type="entry name" value="aa-tRNA-synth_II/BPL/LPL"/>
</dbReference>
<evidence type="ECO:0000256" key="2">
    <source>
        <dbReference type="ARBA" id="ARBA00022490"/>
    </source>
</evidence>
<gene>
    <name evidence="9" type="primary">hisS</name>
    <name evidence="12" type="ORF">AWM72_08775</name>
</gene>
<dbReference type="GeneID" id="92904162"/>
<dbReference type="RefSeq" id="WP_067976319.1">
    <property type="nucleotide sequence ID" value="NZ_CAJHKN010000001.1"/>
</dbReference>
<dbReference type="HAMAP" id="MF_00127">
    <property type="entry name" value="His_tRNA_synth"/>
    <property type="match status" value="1"/>
</dbReference>
<keyword evidence="3 9" id="KW-0436">Ligase</keyword>
<keyword evidence="7 9" id="KW-0030">Aminoacyl-tRNA synthetase</keyword>
<dbReference type="GO" id="GO:0005737">
    <property type="term" value="C:cytoplasm"/>
    <property type="evidence" value="ECO:0007669"/>
    <property type="project" value="UniProtKB-SubCell"/>
</dbReference>
<dbReference type="PROSITE" id="PS50862">
    <property type="entry name" value="AA_TRNA_LIGASE_II"/>
    <property type="match status" value="1"/>
</dbReference>
<dbReference type="KEGG" id="asan:AWM72_08775"/>
<dbReference type="EC" id="6.1.1.21" evidence="9"/>
<sequence>MIQRPKGTVDILPEEIAKWHYVEDKARDILSRYRFREIRTPMFEHYELFARGVGETSDVVSKEMYDFKDKGDRHIALKPEGTAPVVRAYIENKLYGPEHHHPYKVYYLSPMFRYERPQGGRQRQFNQLGVEVFGDSQALIDVETIALAWEILTGLGISDLELVINSLGDIDSRIAYRQALIDYLEPFEGQLSEDSKTRLHKNPLRVLDSKDPKDKEIVKDAPSILDFLSEESKERFDLVQSLLDQLVIPYRIDANMVRGLDYYQDTIFEIMTKNEVFGAETTICGGGSYSGLVKELSDGKQDVPGFGFAIGLERLMLLLEAQEVALPDTDPLDVYLVTIPGIQVENSLPLIEAIRQQGYSCQLDYKHRKPGKQFRDADKLGAKFVMTLGESELEEGALNVKDMASGEEKKFAIDQIKEQFSDVIASFHANA</sequence>
<dbReference type="PANTHER" id="PTHR43707:SF1">
    <property type="entry name" value="HISTIDINE--TRNA LIGASE, MITOCHONDRIAL-RELATED"/>
    <property type="match status" value="1"/>
</dbReference>
<dbReference type="Gene3D" id="3.40.50.800">
    <property type="entry name" value="Anticodon-binding domain"/>
    <property type="match status" value="1"/>
</dbReference>
<keyword evidence="13" id="KW-1185">Reference proteome</keyword>
<evidence type="ECO:0000256" key="9">
    <source>
        <dbReference type="HAMAP-Rule" id="MF_00127"/>
    </source>
</evidence>
<dbReference type="GO" id="GO:0006427">
    <property type="term" value="P:histidyl-tRNA aminoacylation"/>
    <property type="evidence" value="ECO:0007669"/>
    <property type="project" value="UniProtKB-UniRule"/>
</dbReference>
<feature type="binding site" evidence="10">
    <location>
        <begin position="80"/>
        <end position="82"/>
    </location>
    <ligand>
        <name>L-histidine</name>
        <dbReference type="ChEBI" id="CHEBI:57595"/>
    </ligand>
</feature>
<feature type="binding site" evidence="10">
    <location>
        <position position="258"/>
    </location>
    <ligand>
        <name>L-histidine</name>
        <dbReference type="ChEBI" id="CHEBI:57595"/>
    </ligand>
</feature>
<dbReference type="GO" id="GO:0016740">
    <property type="term" value="F:transferase activity"/>
    <property type="evidence" value="ECO:0007669"/>
    <property type="project" value="UniProtKB-ARBA"/>
</dbReference>
<organism evidence="12 13">
    <name type="scientific">Aerococcus sanguinicola</name>
    <dbReference type="NCBI Taxonomy" id="119206"/>
    <lineage>
        <taxon>Bacteria</taxon>
        <taxon>Bacillati</taxon>
        <taxon>Bacillota</taxon>
        <taxon>Bacilli</taxon>
        <taxon>Lactobacillales</taxon>
        <taxon>Aerococcaceae</taxon>
        <taxon>Aerococcus</taxon>
    </lineage>
</organism>
<dbReference type="PANTHER" id="PTHR43707">
    <property type="entry name" value="HISTIDYL-TRNA SYNTHETASE"/>
    <property type="match status" value="1"/>
</dbReference>
<keyword evidence="5 9" id="KW-0067">ATP-binding</keyword>
<feature type="binding site" evidence="10">
    <location>
        <position position="113"/>
    </location>
    <ligand>
        <name>L-histidine</name>
        <dbReference type="ChEBI" id="CHEBI:57595"/>
    </ligand>
</feature>
<dbReference type="PIRSF" id="PIRSF001549">
    <property type="entry name" value="His-tRNA_synth"/>
    <property type="match status" value="1"/>
</dbReference>
<dbReference type="CDD" id="cd00859">
    <property type="entry name" value="HisRS_anticodon"/>
    <property type="match status" value="1"/>
</dbReference>
<protein>
    <recommendedName>
        <fullName evidence="9">Histidine--tRNA ligase</fullName>
        <ecNumber evidence="9">6.1.1.21</ecNumber>
    </recommendedName>
    <alternativeName>
        <fullName evidence="9">Histidyl-tRNA synthetase</fullName>
        <shortName evidence="9">HisRS</shortName>
    </alternativeName>
</protein>
<comment type="subunit">
    <text evidence="9">Homodimer.</text>
</comment>
<dbReference type="GO" id="GO:0005524">
    <property type="term" value="F:ATP binding"/>
    <property type="evidence" value="ECO:0007669"/>
    <property type="project" value="UniProtKB-UniRule"/>
</dbReference>
<feature type="binding site" evidence="10">
    <location>
        <begin position="262"/>
        <end position="263"/>
    </location>
    <ligand>
        <name>L-histidine</name>
        <dbReference type="ChEBI" id="CHEBI:57595"/>
    </ligand>
</feature>
<evidence type="ECO:0000256" key="1">
    <source>
        <dbReference type="ARBA" id="ARBA00008226"/>
    </source>
</evidence>
<proteinExistence type="inferred from homology"/>
<feature type="binding site" evidence="10">
    <location>
        <position position="131"/>
    </location>
    <ligand>
        <name>L-histidine</name>
        <dbReference type="ChEBI" id="CHEBI:57595"/>
    </ligand>
</feature>
<accession>A0A0X8FCQ2</accession>
<dbReference type="Pfam" id="PF03129">
    <property type="entry name" value="HGTP_anticodon"/>
    <property type="match status" value="1"/>
</dbReference>
<comment type="subcellular location">
    <subcellularLocation>
        <location evidence="9">Cytoplasm</location>
    </subcellularLocation>
</comment>
<dbReference type="NCBIfam" id="TIGR00442">
    <property type="entry name" value="hisS"/>
    <property type="match status" value="1"/>
</dbReference>
<keyword evidence="4 9" id="KW-0547">Nucleotide-binding</keyword>
<evidence type="ECO:0000313" key="13">
    <source>
        <dbReference type="Proteomes" id="UP000069912"/>
    </source>
</evidence>
<comment type="catalytic activity">
    <reaction evidence="8 9">
        <text>tRNA(His) + L-histidine + ATP = L-histidyl-tRNA(His) + AMP + diphosphate + H(+)</text>
        <dbReference type="Rhea" id="RHEA:17313"/>
        <dbReference type="Rhea" id="RHEA-COMP:9665"/>
        <dbReference type="Rhea" id="RHEA-COMP:9689"/>
        <dbReference type="ChEBI" id="CHEBI:15378"/>
        <dbReference type="ChEBI" id="CHEBI:30616"/>
        <dbReference type="ChEBI" id="CHEBI:33019"/>
        <dbReference type="ChEBI" id="CHEBI:57595"/>
        <dbReference type="ChEBI" id="CHEBI:78442"/>
        <dbReference type="ChEBI" id="CHEBI:78527"/>
        <dbReference type="ChEBI" id="CHEBI:456215"/>
        <dbReference type="EC" id="6.1.1.21"/>
    </reaction>
</comment>
<dbReference type="InterPro" id="IPR015807">
    <property type="entry name" value="His-tRNA-ligase"/>
</dbReference>
<evidence type="ECO:0000259" key="11">
    <source>
        <dbReference type="PROSITE" id="PS50862"/>
    </source>
</evidence>
<feature type="domain" description="Aminoacyl-transfer RNA synthetases class-II family profile" evidence="11">
    <location>
        <begin position="22"/>
        <end position="327"/>
    </location>
</feature>
<dbReference type="GO" id="GO:0004821">
    <property type="term" value="F:histidine-tRNA ligase activity"/>
    <property type="evidence" value="ECO:0007669"/>
    <property type="project" value="UniProtKB-UniRule"/>
</dbReference>
<dbReference type="InterPro" id="IPR033656">
    <property type="entry name" value="HisRS_anticodon"/>
</dbReference>